<keyword evidence="3" id="KW-0472">Membrane</keyword>
<feature type="region of interest" description="Disordered" evidence="2">
    <location>
        <begin position="1"/>
        <end position="20"/>
    </location>
</feature>
<dbReference type="STRING" id="77586.A0A0D9VWC4"/>
<feature type="domain" description="CCHC-type" evidence="4">
    <location>
        <begin position="161"/>
        <end position="176"/>
    </location>
</feature>
<reference evidence="5 6" key="1">
    <citation type="submission" date="2012-08" db="EMBL/GenBank/DDBJ databases">
        <title>Oryza genome evolution.</title>
        <authorList>
            <person name="Wing R.A."/>
        </authorList>
    </citation>
    <scope>NUCLEOTIDE SEQUENCE</scope>
</reference>
<reference evidence="6" key="2">
    <citation type="submission" date="2013-12" db="EMBL/GenBank/DDBJ databases">
        <authorList>
            <person name="Yu Y."/>
            <person name="Lee S."/>
            <person name="de Baynast K."/>
            <person name="Wissotski M."/>
            <person name="Liu L."/>
            <person name="Talag J."/>
            <person name="Goicoechea J."/>
            <person name="Angelova A."/>
            <person name="Jetty R."/>
            <person name="Kudrna D."/>
            <person name="Golser W."/>
            <person name="Rivera L."/>
            <person name="Zhang J."/>
            <person name="Wing R."/>
        </authorList>
    </citation>
    <scope>NUCLEOTIDE SEQUENCE</scope>
</reference>
<reference evidence="5" key="3">
    <citation type="submission" date="2015-04" db="UniProtKB">
        <authorList>
            <consortium name="EnsemblPlants"/>
        </authorList>
    </citation>
    <scope>IDENTIFICATION</scope>
</reference>
<dbReference type="GO" id="GO:0003676">
    <property type="term" value="F:nucleic acid binding"/>
    <property type="evidence" value="ECO:0007669"/>
    <property type="project" value="InterPro"/>
</dbReference>
<dbReference type="GO" id="GO:0008270">
    <property type="term" value="F:zinc ion binding"/>
    <property type="evidence" value="ECO:0007669"/>
    <property type="project" value="UniProtKB-KW"/>
</dbReference>
<feature type="transmembrane region" description="Helical" evidence="3">
    <location>
        <begin position="89"/>
        <end position="109"/>
    </location>
</feature>
<dbReference type="EnsemblPlants" id="LPERR03G21470.1">
    <property type="protein sequence ID" value="LPERR03G21470.1"/>
    <property type="gene ID" value="LPERR03G21470"/>
</dbReference>
<evidence type="ECO:0000313" key="6">
    <source>
        <dbReference type="Proteomes" id="UP000032180"/>
    </source>
</evidence>
<dbReference type="PROSITE" id="PS50158">
    <property type="entry name" value="ZF_CCHC"/>
    <property type="match status" value="1"/>
</dbReference>
<dbReference type="Gene3D" id="4.10.60.10">
    <property type="entry name" value="Zinc finger, CCHC-type"/>
    <property type="match status" value="1"/>
</dbReference>
<dbReference type="SMART" id="SM00343">
    <property type="entry name" value="ZnF_C2HC"/>
    <property type="match status" value="1"/>
</dbReference>
<dbReference type="InterPro" id="IPR036875">
    <property type="entry name" value="Znf_CCHC_sf"/>
</dbReference>
<proteinExistence type="predicted"/>
<dbReference type="InterPro" id="IPR001878">
    <property type="entry name" value="Znf_CCHC"/>
</dbReference>
<keyword evidence="3" id="KW-1133">Transmembrane helix</keyword>
<keyword evidence="1" id="KW-0479">Metal-binding</keyword>
<evidence type="ECO:0000256" key="1">
    <source>
        <dbReference type="PROSITE-ProRule" id="PRU00047"/>
    </source>
</evidence>
<keyword evidence="1" id="KW-0862">Zinc</keyword>
<protein>
    <recommendedName>
        <fullName evidence="4">CCHC-type domain-containing protein</fullName>
    </recommendedName>
</protein>
<evidence type="ECO:0000259" key="4">
    <source>
        <dbReference type="PROSITE" id="PS50158"/>
    </source>
</evidence>
<dbReference type="Pfam" id="PF00098">
    <property type="entry name" value="zf-CCHC"/>
    <property type="match status" value="1"/>
</dbReference>
<keyword evidence="6" id="KW-1185">Reference proteome</keyword>
<keyword evidence="3" id="KW-0812">Transmembrane</keyword>
<evidence type="ECO:0000256" key="3">
    <source>
        <dbReference type="SAM" id="Phobius"/>
    </source>
</evidence>
<keyword evidence="1" id="KW-0863">Zinc-finger</keyword>
<dbReference type="HOGENOM" id="CLU_1196382_0_0_1"/>
<feature type="transmembrane region" description="Helical" evidence="3">
    <location>
        <begin position="115"/>
        <end position="133"/>
    </location>
</feature>
<dbReference type="Gramene" id="LPERR03G21470.1">
    <property type="protein sequence ID" value="LPERR03G21470.1"/>
    <property type="gene ID" value="LPERR03G21470"/>
</dbReference>
<evidence type="ECO:0000256" key="2">
    <source>
        <dbReference type="SAM" id="MobiDB-lite"/>
    </source>
</evidence>
<dbReference type="AlphaFoldDB" id="A0A0D9VWC4"/>
<dbReference type="SUPFAM" id="SSF57756">
    <property type="entry name" value="Retrovirus zinc finger-like domains"/>
    <property type="match status" value="1"/>
</dbReference>
<sequence>MVKSGGSKSSHGSHHDSDEEEVTMPIFDANLPTHVKDGLEVACRSLRGVLLRSLIVCRLHVGHMLDMIDADGHHLNLVSMMPRMRAQDCTLMGVYIIVAAHTLLVEVLLTWRGLLMMYIMIIGFVELLGSVSFKPTSSVFKAQSKVESFAASGSKTRSVECYTCGGRGHYMRDCPNQKKVLMTKGGYISESLSEKFEGECIDYTHATGYPDVDDLTITTRFLAFRIGKKMWQ</sequence>
<dbReference type="Proteomes" id="UP000032180">
    <property type="component" value="Chromosome 3"/>
</dbReference>
<organism evidence="5 6">
    <name type="scientific">Leersia perrieri</name>
    <dbReference type="NCBI Taxonomy" id="77586"/>
    <lineage>
        <taxon>Eukaryota</taxon>
        <taxon>Viridiplantae</taxon>
        <taxon>Streptophyta</taxon>
        <taxon>Embryophyta</taxon>
        <taxon>Tracheophyta</taxon>
        <taxon>Spermatophyta</taxon>
        <taxon>Magnoliopsida</taxon>
        <taxon>Liliopsida</taxon>
        <taxon>Poales</taxon>
        <taxon>Poaceae</taxon>
        <taxon>BOP clade</taxon>
        <taxon>Oryzoideae</taxon>
        <taxon>Oryzeae</taxon>
        <taxon>Oryzinae</taxon>
        <taxon>Leersia</taxon>
    </lineage>
</organism>
<feature type="compositionally biased region" description="Low complexity" evidence="2">
    <location>
        <begin position="1"/>
        <end position="10"/>
    </location>
</feature>
<name>A0A0D9VWC4_9ORYZ</name>
<accession>A0A0D9VWC4</accession>
<evidence type="ECO:0000313" key="5">
    <source>
        <dbReference type="EnsemblPlants" id="LPERR03G21470.1"/>
    </source>
</evidence>